<reference evidence="2" key="1">
    <citation type="journal article" date="2019" name="Int. J. Syst. Evol. Microbiol.">
        <title>The Global Catalogue of Microorganisms (GCM) 10K type strain sequencing project: providing services to taxonomists for standard genome sequencing and annotation.</title>
        <authorList>
            <consortium name="The Broad Institute Genomics Platform"/>
            <consortium name="The Broad Institute Genome Sequencing Center for Infectious Disease"/>
            <person name="Wu L."/>
            <person name="Ma J."/>
        </authorList>
    </citation>
    <scope>NUCLEOTIDE SEQUENCE [LARGE SCALE GENOMIC DNA]</scope>
    <source>
        <strain evidence="2">JCM 17441</strain>
    </source>
</reference>
<comment type="caution">
    <text evidence="1">The sequence shown here is derived from an EMBL/GenBank/DDBJ whole genome shotgun (WGS) entry which is preliminary data.</text>
</comment>
<protein>
    <recommendedName>
        <fullName evidence="3">Secreted protein</fullName>
    </recommendedName>
</protein>
<evidence type="ECO:0000313" key="2">
    <source>
        <dbReference type="Proteomes" id="UP001500620"/>
    </source>
</evidence>
<dbReference type="EMBL" id="BAABAT010000030">
    <property type="protein sequence ID" value="GAA4258165.1"/>
    <property type="molecule type" value="Genomic_DNA"/>
</dbReference>
<evidence type="ECO:0000313" key="1">
    <source>
        <dbReference type="EMBL" id="GAA4258165.1"/>
    </source>
</evidence>
<proteinExistence type="predicted"/>
<gene>
    <name evidence="1" type="ORF">GCM10022255_077810</name>
</gene>
<name>A0ABP8DKU9_9ACTN</name>
<sequence>MLRDTPACLATSAIVTAIARVSSSHSPLSAPGLATVRTRTVWGTSPSNQFDDDVESVRRVDRNITGVREQEALGARAGRASEARRAGQ</sequence>
<accession>A0ABP8DKU9</accession>
<keyword evidence="2" id="KW-1185">Reference proteome</keyword>
<organism evidence="1 2">
    <name type="scientific">Dactylosporangium darangshiense</name>
    <dbReference type="NCBI Taxonomy" id="579108"/>
    <lineage>
        <taxon>Bacteria</taxon>
        <taxon>Bacillati</taxon>
        <taxon>Actinomycetota</taxon>
        <taxon>Actinomycetes</taxon>
        <taxon>Micromonosporales</taxon>
        <taxon>Micromonosporaceae</taxon>
        <taxon>Dactylosporangium</taxon>
    </lineage>
</organism>
<dbReference type="Proteomes" id="UP001500620">
    <property type="component" value="Unassembled WGS sequence"/>
</dbReference>
<evidence type="ECO:0008006" key="3">
    <source>
        <dbReference type="Google" id="ProtNLM"/>
    </source>
</evidence>